<protein>
    <recommendedName>
        <fullName evidence="1">SnoaL-like domain-containing protein</fullName>
    </recommendedName>
</protein>
<dbReference type="Pfam" id="PF12680">
    <property type="entry name" value="SnoaL_2"/>
    <property type="match status" value="1"/>
</dbReference>
<gene>
    <name evidence="2" type="ORF">LG34_11385</name>
</gene>
<organism evidence="2 3">
    <name type="scientific">Eubacterium ramulus</name>
    <dbReference type="NCBI Taxonomy" id="39490"/>
    <lineage>
        <taxon>Bacteria</taxon>
        <taxon>Bacillati</taxon>
        <taxon>Bacillota</taxon>
        <taxon>Clostridia</taxon>
        <taxon>Eubacteriales</taxon>
        <taxon>Eubacteriaceae</taxon>
        <taxon>Eubacterium</taxon>
    </lineage>
</organism>
<dbReference type="InterPro" id="IPR032710">
    <property type="entry name" value="NTF2-like_dom_sf"/>
</dbReference>
<feature type="domain" description="SnoaL-like" evidence="1">
    <location>
        <begin position="11"/>
        <end position="105"/>
    </location>
</feature>
<sequence length="124" mass="14634">MKMKRTNKEVVEYFYERVFNAGDFSELDDLMWDDYKQHSPEVADGKEGFIEFFKEFLQGHPKTTTIQCLEDGDLVCMFFKCEMDGGVVVKVFDLYRLRDGKLAEHWDCTMRVDNMECNNPNGQF</sequence>
<accession>A0A2V1JPT2</accession>
<evidence type="ECO:0000313" key="2">
    <source>
        <dbReference type="EMBL" id="PWE86179.1"/>
    </source>
</evidence>
<name>A0A2V1JPT2_EUBRA</name>
<keyword evidence="3" id="KW-1185">Reference proteome</keyword>
<comment type="caution">
    <text evidence="2">The sequence shown here is derived from an EMBL/GenBank/DDBJ whole genome shotgun (WGS) entry which is preliminary data.</text>
</comment>
<reference evidence="2 3" key="1">
    <citation type="submission" date="2014-09" db="EMBL/GenBank/DDBJ databases">
        <title>Butyrate-producing bacteria isolated from human gut.</title>
        <authorList>
            <person name="Zhang Q."/>
            <person name="Zhao L."/>
        </authorList>
    </citation>
    <scope>NUCLEOTIDE SEQUENCE [LARGE SCALE GENOMIC DNA]</scope>
    <source>
        <strain evidence="2 3">21</strain>
    </source>
</reference>
<proteinExistence type="predicted"/>
<dbReference type="AlphaFoldDB" id="A0A2V1JPT2"/>
<dbReference type="SUPFAM" id="SSF54427">
    <property type="entry name" value="NTF2-like"/>
    <property type="match status" value="1"/>
</dbReference>
<dbReference type="EMBL" id="JRFU01000122">
    <property type="protein sequence ID" value="PWE86179.1"/>
    <property type="molecule type" value="Genomic_DNA"/>
</dbReference>
<dbReference type="InterPro" id="IPR037401">
    <property type="entry name" value="SnoaL-like"/>
</dbReference>
<dbReference type="Gene3D" id="3.10.450.50">
    <property type="match status" value="1"/>
</dbReference>
<dbReference type="Proteomes" id="UP000245288">
    <property type="component" value="Unassembled WGS sequence"/>
</dbReference>
<evidence type="ECO:0000313" key="3">
    <source>
        <dbReference type="Proteomes" id="UP000245288"/>
    </source>
</evidence>
<evidence type="ECO:0000259" key="1">
    <source>
        <dbReference type="Pfam" id="PF12680"/>
    </source>
</evidence>